<organism evidence="1 2">
    <name type="scientific">Ciona savignyi</name>
    <name type="common">Pacific transparent sea squirt</name>
    <dbReference type="NCBI Taxonomy" id="51511"/>
    <lineage>
        <taxon>Eukaryota</taxon>
        <taxon>Metazoa</taxon>
        <taxon>Chordata</taxon>
        <taxon>Tunicata</taxon>
        <taxon>Ascidiacea</taxon>
        <taxon>Phlebobranchia</taxon>
        <taxon>Cionidae</taxon>
        <taxon>Ciona</taxon>
    </lineage>
</organism>
<dbReference type="HOGENOM" id="CLU_2326012_0_0_1"/>
<name>H2ZDC4_CIOSA</name>
<reference evidence="2" key="1">
    <citation type="submission" date="2003-08" db="EMBL/GenBank/DDBJ databases">
        <authorList>
            <person name="Birren B."/>
            <person name="Nusbaum C."/>
            <person name="Abebe A."/>
            <person name="Abouelleil A."/>
            <person name="Adekoya E."/>
            <person name="Ait-zahra M."/>
            <person name="Allen N."/>
            <person name="Allen T."/>
            <person name="An P."/>
            <person name="Anderson M."/>
            <person name="Anderson S."/>
            <person name="Arachchi H."/>
            <person name="Armbruster J."/>
            <person name="Bachantsang P."/>
            <person name="Baldwin J."/>
            <person name="Barry A."/>
            <person name="Bayul T."/>
            <person name="Blitshsteyn B."/>
            <person name="Bloom T."/>
            <person name="Blye J."/>
            <person name="Boguslavskiy L."/>
            <person name="Borowsky M."/>
            <person name="Boukhgalter B."/>
            <person name="Brunache A."/>
            <person name="Butler J."/>
            <person name="Calixte N."/>
            <person name="Calvo S."/>
            <person name="Camarata J."/>
            <person name="Campo K."/>
            <person name="Chang J."/>
            <person name="Cheshatsang Y."/>
            <person name="Citroen M."/>
            <person name="Collymore A."/>
            <person name="Considine T."/>
            <person name="Cook A."/>
            <person name="Cooke P."/>
            <person name="Corum B."/>
            <person name="Cuomo C."/>
            <person name="David R."/>
            <person name="Dawoe T."/>
            <person name="Degray S."/>
            <person name="Dodge S."/>
            <person name="Dooley K."/>
            <person name="Dorje P."/>
            <person name="Dorjee K."/>
            <person name="Dorris L."/>
            <person name="Duffey N."/>
            <person name="Dupes A."/>
            <person name="Elkins T."/>
            <person name="Engels R."/>
            <person name="Erickson J."/>
            <person name="Farina A."/>
            <person name="Faro S."/>
            <person name="Ferreira P."/>
            <person name="Fischer H."/>
            <person name="Fitzgerald M."/>
            <person name="Foley K."/>
            <person name="Gage D."/>
            <person name="Galagan J."/>
            <person name="Gearin G."/>
            <person name="Gnerre S."/>
            <person name="Gnirke A."/>
            <person name="Goyette A."/>
            <person name="Graham J."/>
            <person name="Grandbois E."/>
            <person name="Gyaltsen K."/>
            <person name="Hafez N."/>
            <person name="Hagopian D."/>
            <person name="Hagos B."/>
            <person name="Hall J."/>
            <person name="Hatcher B."/>
            <person name="Heller A."/>
            <person name="Higgins H."/>
            <person name="Honan T."/>
            <person name="Horn A."/>
            <person name="Houde N."/>
            <person name="Hughes L."/>
            <person name="Hulme W."/>
            <person name="Husby E."/>
            <person name="Iliev I."/>
            <person name="Jaffe D."/>
            <person name="Jones C."/>
            <person name="Kamal M."/>
            <person name="Kamat A."/>
            <person name="Kamvysselis M."/>
            <person name="Karlsson E."/>
            <person name="Kells C."/>
            <person name="Kieu A."/>
            <person name="Kisner P."/>
            <person name="Kodira C."/>
            <person name="Kulbokas E."/>
            <person name="Labutti K."/>
            <person name="Lama D."/>
            <person name="Landers T."/>
            <person name="Leger J."/>
            <person name="Levine S."/>
            <person name="Lewis D."/>
            <person name="Lewis T."/>
            <person name="Lindblad-toh K."/>
            <person name="Liu X."/>
            <person name="Lokyitsang T."/>
            <person name="Lokyitsang Y."/>
            <person name="Lucien O."/>
            <person name="Lui A."/>
            <person name="Ma L.J."/>
            <person name="Mabbitt R."/>
            <person name="Macdonald J."/>
            <person name="Maclean C."/>
            <person name="Major J."/>
            <person name="Manning J."/>
            <person name="Marabella R."/>
            <person name="Maru K."/>
            <person name="Matthews C."/>
            <person name="Mauceli E."/>
            <person name="Mccarthy M."/>
            <person name="Mcdonough S."/>
            <person name="Mcghee T."/>
            <person name="Meldrim J."/>
            <person name="Meneus L."/>
            <person name="Mesirov J."/>
            <person name="Mihalev A."/>
            <person name="Mihova T."/>
            <person name="Mikkelsen T."/>
            <person name="Mlenga V."/>
            <person name="Moru K."/>
            <person name="Mozes J."/>
            <person name="Mulrain L."/>
            <person name="Munson G."/>
            <person name="Naylor J."/>
            <person name="Newes C."/>
            <person name="Nguyen C."/>
            <person name="Nguyen N."/>
            <person name="Nguyen T."/>
            <person name="Nicol R."/>
            <person name="Nielsen C."/>
            <person name="Nizzari M."/>
            <person name="Norbu C."/>
            <person name="Norbu N."/>
            <person name="O'donnell P."/>
            <person name="Okoawo O."/>
            <person name="O'leary S."/>
            <person name="Omotosho B."/>
            <person name="O'neill K."/>
            <person name="Osman S."/>
            <person name="Parker S."/>
            <person name="Perrin D."/>
            <person name="Phunkhang P."/>
            <person name="Piqani B."/>
            <person name="Purcell S."/>
            <person name="Rachupka T."/>
            <person name="Ramasamy U."/>
            <person name="Rameau R."/>
            <person name="Ray V."/>
            <person name="Raymond C."/>
            <person name="Retta R."/>
            <person name="Richardson S."/>
            <person name="Rise C."/>
            <person name="Rodriguez J."/>
            <person name="Rogers J."/>
            <person name="Rogov P."/>
            <person name="Rutman M."/>
            <person name="Schupbach R."/>
            <person name="Seaman C."/>
            <person name="Settipalli S."/>
            <person name="Sharpe T."/>
            <person name="Sheridan J."/>
            <person name="Sherpa N."/>
            <person name="Shi J."/>
            <person name="Smirnov S."/>
            <person name="Smith C."/>
            <person name="Sougnez C."/>
            <person name="Spencer B."/>
            <person name="Stalker J."/>
            <person name="Stange-thomann N."/>
            <person name="Stavropoulos S."/>
            <person name="Stetson K."/>
            <person name="Stone C."/>
            <person name="Stone S."/>
            <person name="Stubbs M."/>
            <person name="Talamas J."/>
            <person name="Tchuinga P."/>
            <person name="Tenzing P."/>
            <person name="Tesfaye S."/>
            <person name="Theodore J."/>
            <person name="Thoulutsang Y."/>
            <person name="Topham K."/>
            <person name="Towey S."/>
            <person name="Tsamla T."/>
            <person name="Tsomo N."/>
            <person name="Vallee D."/>
            <person name="Vassiliev H."/>
            <person name="Venkataraman V."/>
            <person name="Vinson J."/>
            <person name="Vo A."/>
            <person name="Wade C."/>
            <person name="Wang S."/>
            <person name="Wangchuk T."/>
            <person name="Wangdi T."/>
            <person name="Whittaker C."/>
            <person name="Wilkinson J."/>
            <person name="Wu Y."/>
            <person name="Wyman D."/>
            <person name="Yadav S."/>
            <person name="Yang S."/>
            <person name="Yang X."/>
            <person name="Yeager S."/>
            <person name="Yee E."/>
            <person name="Young G."/>
            <person name="Zainoun J."/>
            <person name="Zembeck L."/>
            <person name="Zimmer A."/>
            <person name="Zody M."/>
            <person name="Lander E."/>
        </authorList>
    </citation>
    <scope>NUCLEOTIDE SEQUENCE [LARGE SCALE GENOMIC DNA]</scope>
</reference>
<dbReference type="PANTHER" id="PTHR23034:SF2">
    <property type="entry name" value="GLUTAMATE-RICH PROTEIN 3"/>
    <property type="match status" value="1"/>
</dbReference>
<accession>H2ZDC4</accession>
<dbReference type="GeneTree" id="ENSGT00530000064485"/>
<dbReference type="Proteomes" id="UP000007875">
    <property type="component" value="Unassembled WGS sequence"/>
</dbReference>
<keyword evidence="2" id="KW-1185">Reference proteome</keyword>
<protein>
    <submittedName>
        <fullName evidence="1">Uncharacterized protein</fullName>
    </submittedName>
</protein>
<evidence type="ECO:0000313" key="1">
    <source>
        <dbReference type="Ensembl" id="ENSCSAVP00000015590.1"/>
    </source>
</evidence>
<proteinExistence type="predicted"/>
<dbReference type="eggNOG" id="ENOG502QVG1">
    <property type="taxonomic scope" value="Eukaryota"/>
</dbReference>
<dbReference type="AlphaFoldDB" id="H2ZDC4"/>
<dbReference type="InParanoid" id="H2ZDC4"/>
<dbReference type="Ensembl" id="ENSCSAVT00000015768.1">
    <property type="protein sequence ID" value="ENSCSAVP00000015590.1"/>
    <property type="gene ID" value="ENSCSAVG00000009156.1"/>
</dbReference>
<reference evidence="1" key="3">
    <citation type="submission" date="2025-09" db="UniProtKB">
        <authorList>
            <consortium name="Ensembl"/>
        </authorList>
    </citation>
    <scope>IDENTIFICATION</scope>
</reference>
<dbReference type="InterPro" id="IPR027962">
    <property type="entry name" value="ERICH3"/>
</dbReference>
<reference evidence="1" key="2">
    <citation type="submission" date="2025-08" db="UniProtKB">
        <authorList>
            <consortium name="Ensembl"/>
        </authorList>
    </citation>
    <scope>IDENTIFICATION</scope>
</reference>
<sequence>MSHIDPGPLASYDSLSDPNLTAYFNNSRMRKHLIKSGLVTRRGQIVSEKVFRLNNARKEHQRHVRDLLAQSIVHKALDMERHRQMNIKRQLEEIGKVER</sequence>
<dbReference type="STRING" id="51511.ENSCSAVP00000015590"/>
<evidence type="ECO:0000313" key="2">
    <source>
        <dbReference type="Proteomes" id="UP000007875"/>
    </source>
</evidence>
<dbReference type="PANTHER" id="PTHR23034">
    <property type="entry name" value="GLUTAMATE-RICH PROTEIN 3"/>
    <property type="match status" value="1"/>
</dbReference>